<gene>
    <name evidence="6" type="primary">gabD</name>
    <name evidence="6" type="ordered locus">MLP_12240</name>
</gene>
<dbReference type="NCBIfam" id="NF006916">
    <property type="entry name" value="PRK09407.1"/>
    <property type="match status" value="1"/>
</dbReference>
<comment type="similarity">
    <text evidence="1 4">Belongs to the aldehyde dehydrogenase family.</text>
</comment>
<evidence type="ECO:0000256" key="4">
    <source>
        <dbReference type="RuleBase" id="RU003345"/>
    </source>
</evidence>
<feature type="domain" description="Aldehyde dehydrogenase" evidence="5">
    <location>
        <begin position="42"/>
        <end position="491"/>
    </location>
</feature>
<dbReference type="EC" id="1.2.1.16" evidence="6"/>
<dbReference type="OrthoDB" id="6882680at2"/>
<evidence type="ECO:0000313" key="7">
    <source>
        <dbReference type="Proteomes" id="UP000007947"/>
    </source>
</evidence>
<evidence type="ECO:0000313" key="6">
    <source>
        <dbReference type="EMBL" id="BAK34238.1"/>
    </source>
</evidence>
<organism evidence="6 7">
    <name type="scientific">Microlunatus phosphovorus (strain ATCC 700054 / DSM 10555 / JCM 9379 / NBRC 101784 / NCIMB 13414 / VKM Ac-1990 / NM-1)</name>
    <dbReference type="NCBI Taxonomy" id="1032480"/>
    <lineage>
        <taxon>Bacteria</taxon>
        <taxon>Bacillati</taxon>
        <taxon>Actinomycetota</taxon>
        <taxon>Actinomycetes</taxon>
        <taxon>Propionibacteriales</taxon>
        <taxon>Propionibacteriaceae</taxon>
        <taxon>Microlunatus</taxon>
    </lineage>
</organism>
<protein>
    <submittedName>
        <fullName evidence="6">Succinate-semialdehyde dehydrogenase</fullName>
        <ecNumber evidence="6">1.2.1.16</ecNumber>
    </submittedName>
</protein>
<dbReference type="RefSeq" id="WP_013862121.1">
    <property type="nucleotide sequence ID" value="NC_015635.1"/>
</dbReference>
<keyword evidence="2 4" id="KW-0560">Oxidoreductase</keyword>
<accession>F5XNX4</accession>
<proteinExistence type="inferred from homology"/>
<dbReference type="AlphaFoldDB" id="F5XNX4"/>
<keyword evidence="7" id="KW-1185">Reference proteome</keyword>
<dbReference type="PANTHER" id="PTHR11699">
    <property type="entry name" value="ALDEHYDE DEHYDROGENASE-RELATED"/>
    <property type="match status" value="1"/>
</dbReference>
<dbReference type="Gene3D" id="3.40.605.10">
    <property type="entry name" value="Aldehyde Dehydrogenase, Chain A, domain 1"/>
    <property type="match status" value="1"/>
</dbReference>
<evidence type="ECO:0000256" key="3">
    <source>
        <dbReference type="PROSITE-ProRule" id="PRU10007"/>
    </source>
</evidence>
<dbReference type="PROSITE" id="PS00687">
    <property type="entry name" value="ALDEHYDE_DEHYDR_GLU"/>
    <property type="match status" value="1"/>
</dbReference>
<evidence type="ECO:0000259" key="5">
    <source>
        <dbReference type="Pfam" id="PF00171"/>
    </source>
</evidence>
<dbReference type="STRING" id="1032480.MLP_12240"/>
<dbReference type="GO" id="GO:0009013">
    <property type="term" value="F:succinate-semialdehyde dehydrogenase [NAD(P)+] activity"/>
    <property type="evidence" value="ECO:0007669"/>
    <property type="project" value="UniProtKB-EC"/>
</dbReference>
<dbReference type="Gene3D" id="3.40.309.10">
    <property type="entry name" value="Aldehyde Dehydrogenase, Chain A, domain 2"/>
    <property type="match status" value="1"/>
</dbReference>
<feature type="active site" evidence="3">
    <location>
        <position position="264"/>
    </location>
</feature>
<evidence type="ECO:0000256" key="2">
    <source>
        <dbReference type="ARBA" id="ARBA00023002"/>
    </source>
</evidence>
<dbReference type="Pfam" id="PF00171">
    <property type="entry name" value="Aldedh"/>
    <property type="match status" value="1"/>
</dbReference>
<dbReference type="FunFam" id="3.40.309.10:FF:000009">
    <property type="entry name" value="Aldehyde dehydrogenase A"/>
    <property type="match status" value="1"/>
</dbReference>
<reference evidence="6 7" key="1">
    <citation type="submission" date="2011-05" db="EMBL/GenBank/DDBJ databases">
        <title>Whole genome sequence of Microlunatus phosphovorus NM-1.</title>
        <authorList>
            <person name="Hosoyama A."/>
            <person name="Sasaki K."/>
            <person name="Harada T."/>
            <person name="Igarashi R."/>
            <person name="Kawakoshi A."/>
            <person name="Sasagawa M."/>
            <person name="Fukada J."/>
            <person name="Nakamura S."/>
            <person name="Katano Y."/>
            <person name="Hanada S."/>
            <person name="Kamagata Y."/>
            <person name="Nakamura N."/>
            <person name="Yamazaki S."/>
            <person name="Fujita N."/>
        </authorList>
    </citation>
    <scope>NUCLEOTIDE SEQUENCE [LARGE SCALE GENOMIC DNA]</scope>
    <source>
        <strain evidence="7">ATCC 700054 / DSM 10555 / JCM 9379 / NBRC 101784 / NCIMB 13414 / VKM Ac-1990 / NM-1</strain>
    </source>
</reference>
<dbReference type="InterPro" id="IPR016163">
    <property type="entry name" value="Ald_DH_C"/>
</dbReference>
<name>F5XNX4_MICPN</name>
<dbReference type="eggNOG" id="COG1012">
    <property type="taxonomic scope" value="Bacteria"/>
</dbReference>
<dbReference type="HOGENOM" id="CLU_005391_5_1_11"/>
<dbReference type="SUPFAM" id="SSF53720">
    <property type="entry name" value="ALDH-like"/>
    <property type="match status" value="1"/>
</dbReference>
<dbReference type="InterPro" id="IPR016162">
    <property type="entry name" value="Ald_DH_N"/>
</dbReference>
<dbReference type="EMBL" id="AP012204">
    <property type="protein sequence ID" value="BAK34238.1"/>
    <property type="molecule type" value="Genomic_DNA"/>
</dbReference>
<evidence type="ECO:0000256" key="1">
    <source>
        <dbReference type="ARBA" id="ARBA00009986"/>
    </source>
</evidence>
<dbReference type="Proteomes" id="UP000007947">
    <property type="component" value="Chromosome"/>
</dbReference>
<dbReference type="InterPro" id="IPR029510">
    <property type="entry name" value="Ald_DH_CS_GLU"/>
</dbReference>
<sequence>MTTLDGRTRLATVETPDAVPWDGPRLAAQLAATGPSRQWRSAYDEDLATELPTSTPSDVAAAADRARTAQQEWAARPLDERRRVLLDFHDAVLDQRDRLADLLQYEGGKARLVAIEEVLHLALTARYYARTAREVLHHQRRSGIFPLLTRIDQHYLPRGLVGIIAPWNYPLSPTISDGLAALVAGNALLLKPDLQTPYVALAAVDLLRQAGMPAELWQVVHGAGERVGAELIGQVDYLCFTGSTATGRIVARQCADRLIGCSLELGGKNPLLVLDDADIEQTAAGAVRASFSNAGQLCVSAERIFVADRLQREFTDAFLAKTRAVRLGRSLDFEYEMGSLISADQLARVESHVADARAKGARVLTGGRRRPDLGPLFYEPTVLAGVTAEMACYAEETFGPVVSIYPVRDETEAVRRANDSAYGLNASVWTGDPVRGRRVAAQLRCGTVNVNEAYAATFGSIDAPMGGMKNSGLGRRQGPEGLLRFVQPQVVGTQSLLPIAPSHGLSPQTFASGLTVALRVLKSLGRA</sequence>
<dbReference type="InterPro" id="IPR016161">
    <property type="entry name" value="Ald_DH/histidinol_DH"/>
</dbReference>
<dbReference type="KEGG" id="mph:MLP_12240"/>
<dbReference type="InterPro" id="IPR015590">
    <property type="entry name" value="Aldehyde_DH_dom"/>
</dbReference>